<name>A0A1I6E069_9FIRM</name>
<dbReference type="Pfam" id="PF02550">
    <property type="entry name" value="AcetylCoA_hydro"/>
    <property type="match status" value="1"/>
</dbReference>
<dbReference type="EC" id="2.8.3.-" evidence="3"/>
<keyword evidence="3" id="KW-0443">Lipid metabolism</keyword>
<gene>
    <name evidence="6" type="ORF">SAMN05660706_12223</name>
</gene>
<feature type="binding site" evidence="3">
    <location>
        <begin position="217"/>
        <end position="221"/>
    </location>
    <ligand>
        <name>CoA</name>
        <dbReference type="ChEBI" id="CHEBI:57287"/>
    </ligand>
</feature>
<proteinExistence type="inferred from homology"/>
<comment type="function">
    <text evidence="3">Coenzyme A-transferase that converts butyrate to butyryl-CoA.</text>
</comment>
<dbReference type="OrthoDB" id="9801795at2"/>
<dbReference type="EMBL" id="FOYM01000022">
    <property type="protein sequence ID" value="SFR10981.1"/>
    <property type="molecule type" value="Genomic_DNA"/>
</dbReference>
<dbReference type="Gene3D" id="3.40.1080.20">
    <property type="entry name" value="Acetyl-CoA hydrolase/transferase C-terminal domain"/>
    <property type="match status" value="1"/>
</dbReference>
<dbReference type="GO" id="GO:0006083">
    <property type="term" value="P:acetate metabolic process"/>
    <property type="evidence" value="ECO:0007669"/>
    <property type="project" value="InterPro"/>
</dbReference>
<dbReference type="Gene3D" id="3.30.750.70">
    <property type="entry name" value="4-hydroxybutyrate coenzyme like domains"/>
    <property type="match status" value="1"/>
</dbReference>
<evidence type="ECO:0000313" key="7">
    <source>
        <dbReference type="Proteomes" id="UP000199584"/>
    </source>
</evidence>
<dbReference type="PANTHER" id="PTHR21432">
    <property type="entry name" value="ACETYL-COA HYDROLASE-RELATED"/>
    <property type="match status" value="1"/>
</dbReference>
<dbReference type="RefSeq" id="WP_092485011.1">
    <property type="nucleotide sequence ID" value="NZ_FOYM01000022.1"/>
</dbReference>
<keyword evidence="3" id="KW-0276">Fatty acid metabolism</keyword>
<comment type="catalytic activity">
    <reaction evidence="3">
        <text>butanoate + acetyl-CoA = butanoyl-CoA + acetate</text>
        <dbReference type="Rhea" id="RHEA:30071"/>
        <dbReference type="ChEBI" id="CHEBI:17968"/>
        <dbReference type="ChEBI" id="CHEBI:30089"/>
        <dbReference type="ChEBI" id="CHEBI:57288"/>
        <dbReference type="ChEBI" id="CHEBI:57371"/>
    </reaction>
</comment>
<accession>A0A1I6E069</accession>
<dbReference type="PANTHER" id="PTHR21432:SF20">
    <property type="entry name" value="ACETYL-COA HYDROLASE"/>
    <property type="match status" value="1"/>
</dbReference>
<dbReference type="InterPro" id="IPR023990">
    <property type="entry name" value="Butryl-CoA_acetate_CoA_Tfrase"/>
</dbReference>
<keyword evidence="7" id="KW-1185">Reference proteome</keyword>
<reference evidence="7" key="1">
    <citation type="submission" date="2016-10" db="EMBL/GenBank/DDBJ databases">
        <authorList>
            <person name="Varghese N."/>
            <person name="Submissions S."/>
        </authorList>
    </citation>
    <scope>NUCLEOTIDE SEQUENCE [LARGE SCALE GENOMIC DNA]</scope>
    <source>
        <strain evidence="7">DSM 3669</strain>
    </source>
</reference>
<evidence type="ECO:0000256" key="2">
    <source>
        <dbReference type="ARBA" id="ARBA00022679"/>
    </source>
</evidence>
<dbReference type="InterPro" id="IPR037171">
    <property type="entry name" value="NagB/RpiA_transferase-like"/>
</dbReference>
<evidence type="ECO:0000256" key="1">
    <source>
        <dbReference type="ARBA" id="ARBA00009632"/>
    </source>
</evidence>
<evidence type="ECO:0000256" key="3">
    <source>
        <dbReference type="HAMAP-Rule" id="MF_03228"/>
    </source>
</evidence>
<dbReference type="GO" id="GO:0006084">
    <property type="term" value="P:acetyl-CoA metabolic process"/>
    <property type="evidence" value="ECO:0007669"/>
    <property type="project" value="UniProtKB-UniRule"/>
</dbReference>
<comment type="pathway">
    <text evidence="3">Lipid metabolism; butanoate metabolism.</text>
</comment>
<evidence type="ECO:0000313" key="6">
    <source>
        <dbReference type="EMBL" id="SFR10981.1"/>
    </source>
</evidence>
<comment type="similarity">
    <text evidence="1 3">Belongs to the acetyl-CoA hydrolase/transferase family.</text>
</comment>
<protein>
    <recommendedName>
        <fullName evidence="3">Probable butyrate:acetyl-CoA coenzyme A-transferase</fullName>
        <shortName evidence="3">Butyrate CoA-transferase</shortName>
        <ecNumber evidence="3">2.8.3.-</ecNumber>
    </recommendedName>
</protein>
<dbReference type="AlphaFoldDB" id="A0A1I6E069"/>
<dbReference type="UniPathway" id="UPA00863"/>
<feature type="binding site" evidence="3">
    <location>
        <position position="340"/>
    </location>
    <ligand>
        <name>CoA</name>
        <dbReference type="ChEBI" id="CHEBI:57287"/>
    </ligand>
</feature>
<dbReference type="InterPro" id="IPR026888">
    <property type="entry name" value="AcetylCoA_hyd_C"/>
</dbReference>
<evidence type="ECO:0000259" key="5">
    <source>
        <dbReference type="Pfam" id="PF13336"/>
    </source>
</evidence>
<dbReference type="Proteomes" id="UP000199584">
    <property type="component" value="Unassembled WGS sequence"/>
</dbReference>
<feature type="active site" description="5-glutamyl coenzyme A thioester intermediate" evidence="3">
    <location>
        <position position="242"/>
    </location>
</feature>
<dbReference type="SUPFAM" id="SSF100950">
    <property type="entry name" value="NagB/RpiA/CoA transferase-like"/>
    <property type="match status" value="2"/>
</dbReference>
<dbReference type="Pfam" id="PF13336">
    <property type="entry name" value="AcetylCoA_hyd_C"/>
    <property type="match status" value="1"/>
</dbReference>
<dbReference type="HAMAP" id="MF_03228">
    <property type="entry name" value="But_CoA_trans"/>
    <property type="match status" value="1"/>
</dbReference>
<organism evidence="6 7">
    <name type="scientific">Desulfoscipio geothermicus DSM 3669</name>
    <dbReference type="NCBI Taxonomy" id="1121426"/>
    <lineage>
        <taxon>Bacteria</taxon>
        <taxon>Bacillati</taxon>
        <taxon>Bacillota</taxon>
        <taxon>Clostridia</taxon>
        <taxon>Eubacteriales</taxon>
        <taxon>Desulfallaceae</taxon>
        <taxon>Desulfoscipio</taxon>
    </lineage>
</organism>
<dbReference type="InterPro" id="IPR038460">
    <property type="entry name" value="AcetylCoA_hyd_C_sf"/>
</dbReference>
<feature type="domain" description="Acetyl-CoA hydrolase/transferase C-terminal" evidence="5">
    <location>
        <begin position="276"/>
        <end position="432"/>
    </location>
</feature>
<sequence length="452" mass="50256">MQYSAEYRSKLCTADEAVKVIKSGDWVDYGFFANQVVELDKALAKRKGELQNVNIRSAARVYGPPMAVLSDPQKESFIFNSGHFTLIDRRMHDYGLCYYVPILFRECPSYIKYAKGDVMMVAVAPMDEHGYFNFGLSNTFHKAISKIAKKIIVEVNHKMPRVPGGYGECIHISEVDMIVEADWNVSPIPEIPISEVDQKIARLILDELEDGSCIQLGIGGMPNALGKLIAQSDLKDLGAHTEMLCDAYLDMWEAGKLTGKRKNIDPEKMVFTFALGSQKLYDFVHNNPGVASYPVDYTNYPHIIAHNDKVMSINGALEVDLYGQVAAESAGTRQISGTGGQVDFVEGAYLSKGGKAFLCLPSTYTDKDGELHSRITPTLSPGTIVTTTRSTVMYIVTEYGLANMKSKSTWERAEALIELAHPKFREDLIKEATRMNIWTKTNKKPTTAQMVS</sequence>
<dbReference type="GO" id="GO:0005737">
    <property type="term" value="C:cytoplasm"/>
    <property type="evidence" value="ECO:0007669"/>
    <property type="project" value="UniProtKB-SubCell"/>
</dbReference>
<keyword evidence="2 3" id="KW-0808">Transferase</keyword>
<dbReference type="InterPro" id="IPR046433">
    <property type="entry name" value="ActCoA_hydro"/>
</dbReference>
<dbReference type="InterPro" id="IPR003702">
    <property type="entry name" value="ActCoA_hydro_N"/>
</dbReference>
<dbReference type="GO" id="GO:0008775">
    <property type="term" value="F:acetate CoA-transferase activity"/>
    <property type="evidence" value="ECO:0007669"/>
    <property type="project" value="InterPro"/>
</dbReference>
<feature type="domain" description="Acetyl-CoA hydrolase/transferase N-terminal" evidence="4">
    <location>
        <begin position="3"/>
        <end position="188"/>
    </location>
</feature>
<dbReference type="STRING" id="39060.SAMN05660706_12223"/>
<keyword evidence="3" id="KW-0963">Cytoplasm</keyword>
<dbReference type="GO" id="GO:0019605">
    <property type="term" value="P:butyrate metabolic process"/>
    <property type="evidence" value="ECO:0007669"/>
    <property type="project" value="UniProtKB-UniRule"/>
</dbReference>
<feature type="binding site" evidence="3">
    <location>
        <position position="317"/>
    </location>
    <ligand>
        <name>CoA</name>
        <dbReference type="ChEBI" id="CHEBI:57287"/>
    </ligand>
</feature>
<comment type="subcellular location">
    <subcellularLocation>
        <location evidence="3">Cytoplasm</location>
    </subcellularLocation>
</comment>
<evidence type="ECO:0000259" key="4">
    <source>
        <dbReference type="Pfam" id="PF02550"/>
    </source>
</evidence>
<dbReference type="Gene3D" id="3.40.1080.10">
    <property type="entry name" value="Glutaconate Coenzyme A-transferase"/>
    <property type="match status" value="1"/>
</dbReference>